<protein>
    <submittedName>
        <fullName evidence="1">Uncharacterized protein</fullName>
    </submittedName>
</protein>
<keyword evidence="2" id="KW-1185">Reference proteome</keyword>
<evidence type="ECO:0000313" key="2">
    <source>
        <dbReference type="Proteomes" id="UP000215914"/>
    </source>
</evidence>
<organism evidence="1 2">
    <name type="scientific">Helianthus annuus</name>
    <name type="common">Common sunflower</name>
    <dbReference type="NCBI Taxonomy" id="4232"/>
    <lineage>
        <taxon>Eukaryota</taxon>
        <taxon>Viridiplantae</taxon>
        <taxon>Streptophyta</taxon>
        <taxon>Embryophyta</taxon>
        <taxon>Tracheophyta</taxon>
        <taxon>Spermatophyta</taxon>
        <taxon>Magnoliopsida</taxon>
        <taxon>eudicotyledons</taxon>
        <taxon>Gunneridae</taxon>
        <taxon>Pentapetalae</taxon>
        <taxon>asterids</taxon>
        <taxon>campanulids</taxon>
        <taxon>Asterales</taxon>
        <taxon>Asteraceae</taxon>
        <taxon>Asteroideae</taxon>
        <taxon>Heliantheae alliance</taxon>
        <taxon>Heliantheae</taxon>
        <taxon>Helianthus</taxon>
    </lineage>
</organism>
<comment type="caution">
    <text evidence="1">The sequence shown here is derived from an EMBL/GenBank/DDBJ whole genome shotgun (WGS) entry which is preliminary data.</text>
</comment>
<dbReference type="AlphaFoldDB" id="A0A9K3EG79"/>
<dbReference type="EMBL" id="MNCJ02000328">
    <property type="protein sequence ID" value="KAF5771739.1"/>
    <property type="molecule type" value="Genomic_DNA"/>
</dbReference>
<accession>A0A9K3EG79</accession>
<reference evidence="1" key="1">
    <citation type="journal article" date="2017" name="Nature">
        <title>The sunflower genome provides insights into oil metabolism, flowering and Asterid evolution.</title>
        <authorList>
            <person name="Badouin H."/>
            <person name="Gouzy J."/>
            <person name="Grassa C.J."/>
            <person name="Murat F."/>
            <person name="Staton S.E."/>
            <person name="Cottret L."/>
            <person name="Lelandais-Briere C."/>
            <person name="Owens G.L."/>
            <person name="Carrere S."/>
            <person name="Mayjonade B."/>
            <person name="Legrand L."/>
            <person name="Gill N."/>
            <person name="Kane N.C."/>
            <person name="Bowers J.E."/>
            <person name="Hubner S."/>
            <person name="Bellec A."/>
            <person name="Berard A."/>
            <person name="Berges H."/>
            <person name="Blanchet N."/>
            <person name="Boniface M.C."/>
            <person name="Brunel D."/>
            <person name="Catrice O."/>
            <person name="Chaidir N."/>
            <person name="Claudel C."/>
            <person name="Donnadieu C."/>
            <person name="Faraut T."/>
            <person name="Fievet G."/>
            <person name="Helmstetter N."/>
            <person name="King M."/>
            <person name="Knapp S.J."/>
            <person name="Lai Z."/>
            <person name="Le Paslier M.C."/>
            <person name="Lippi Y."/>
            <person name="Lorenzon L."/>
            <person name="Mandel J.R."/>
            <person name="Marage G."/>
            <person name="Marchand G."/>
            <person name="Marquand E."/>
            <person name="Bret-Mestries E."/>
            <person name="Morien E."/>
            <person name="Nambeesan S."/>
            <person name="Nguyen T."/>
            <person name="Pegot-Espagnet P."/>
            <person name="Pouilly N."/>
            <person name="Raftis F."/>
            <person name="Sallet E."/>
            <person name="Schiex T."/>
            <person name="Thomas J."/>
            <person name="Vandecasteele C."/>
            <person name="Vares D."/>
            <person name="Vear F."/>
            <person name="Vautrin S."/>
            <person name="Crespi M."/>
            <person name="Mangin B."/>
            <person name="Burke J.M."/>
            <person name="Salse J."/>
            <person name="Munos S."/>
            <person name="Vincourt P."/>
            <person name="Rieseberg L.H."/>
            <person name="Langlade N.B."/>
        </authorList>
    </citation>
    <scope>NUCLEOTIDE SEQUENCE</scope>
    <source>
        <tissue evidence="1">Leaves</tissue>
    </source>
</reference>
<evidence type="ECO:0000313" key="1">
    <source>
        <dbReference type="EMBL" id="KAF5771739.1"/>
    </source>
</evidence>
<gene>
    <name evidence="1" type="ORF">HanXRQr2_Chr13g0568441</name>
</gene>
<dbReference type="Proteomes" id="UP000215914">
    <property type="component" value="Unassembled WGS sequence"/>
</dbReference>
<reference evidence="1" key="2">
    <citation type="submission" date="2020-06" db="EMBL/GenBank/DDBJ databases">
        <title>Helianthus annuus Genome sequencing and assembly Release 2.</title>
        <authorList>
            <person name="Gouzy J."/>
            <person name="Langlade N."/>
            <person name="Munos S."/>
        </authorList>
    </citation>
    <scope>NUCLEOTIDE SEQUENCE</scope>
    <source>
        <tissue evidence="1">Leaves</tissue>
    </source>
</reference>
<dbReference type="Gramene" id="mRNA:HanXRQr2_Chr13g0568441">
    <property type="protein sequence ID" value="mRNA:HanXRQr2_Chr13g0568441"/>
    <property type="gene ID" value="HanXRQr2_Chr13g0568441"/>
</dbReference>
<proteinExistence type="predicted"/>
<sequence>MVIAKRKKLVFIKNLIIKLTFVLERSRMRRRRRGVAIHHRTIRFYPAKLDYDE</sequence>
<name>A0A9K3EG79_HELAN</name>